<feature type="region of interest" description="Disordered" evidence="1">
    <location>
        <begin position="427"/>
        <end position="450"/>
    </location>
</feature>
<gene>
    <name evidence="2" type="ORF">M427DRAFT_159128</name>
</gene>
<feature type="region of interest" description="Disordered" evidence="1">
    <location>
        <begin position="346"/>
        <end position="406"/>
    </location>
</feature>
<protein>
    <submittedName>
        <fullName evidence="2">Uncharacterized protein</fullName>
    </submittedName>
</protein>
<organism evidence="2 3">
    <name type="scientific">Gonapodya prolifera (strain JEL478)</name>
    <name type="common">Monoblepharis prolifera</name>
    <dbReference type="NCBI Taxonomy" id="1344416"/>
    <lineage>
        <taxon>Eukaryota</taxon>
        <taxon>Fungi</taxon>
        <taxon>Fungi incertae sedis</taxon>
        <taxon>Chytridiomycota</taxon>
        <taxon>Chytridiomycota incertae sedis</taxon>
        <taxon>Monoblepharidomycetes</taxon>
        <taxon>Monoblepharidales</taxon>
        <taxon>Gonapodyaceae</taxon>
        <taxon>Gonapodya</taxon>
    </lineage>
</organism>
<evidence type="ECO:0000256" key="1">
    <source>
        <dbReference type="SAM" id="MobiDB-lite"/>
    </source>
</evidence>
<feature type="region of interest" description="Disordered" evidence="1">
    <location>
        <begin position="104"/>
        <end position="125"/>
    </location>
</feature>
<name>A0A139A182_GONPJ</name>
<dbReference type="EMBL" id="KQ965821">
    <property type="protein sequence ID" value="KXS10502.1"/>
    <property type="molecule type" value="Genomic_DNA"/>
</dbReference>
<feature type="compositionally biased region" description="Low complexity" evidence="1">
    <location>
        <begin position="346"/>
        <end position="375"/>
    </location>
</feature>
<dbReference type="AlphaFoldDB" id="A0A139A182"/>
<evidence type="ECO:0000313" key="3">
    <source>
        <dbReference type="Proteomes" id="UP000070544"/>
    </source>
</evidence>
<feature type="region of interest" description="Disordered" evidence="1">
    <location>
        <begin position="542"/>
        <end position="585"/>
    </location>
</feature>
<accession>A0A139A182</accession>
<keyword evidence="3" id="KW-1185">Reference proteome</keyword>
<evidence type="ECO:0000313" key="2">
    <source>
        <dbReference type="EMBL" id="KXS10502.1"/>
    </source>
</evidence>
<dbReference type="Proteomes" id="UP000070544">
    <property type="component" value="Unassembled WGS sequence"/>
</dbReference>
<feature type="compositionally biased region" description="Polar residues" evidence="1">
    <location>
        <begin position="544"/>
        <end position="574"/>
    </location>
</feature>
<reference evidence="2 3" key="1">
    <citation type="journal article" date="2015" name="Genome Biol. Evol.">
        <title>Phylogenomic analyses indicate that early fungi evolved digesting cell walls of algal ancestors of land plants.</title>
        <authorList>
            <person name="Chang Y."/>
            <person name="Wang S."/>
            <person name="Sekimoto S."/>
            <person name="Aerts A.L."/>
            <person name="Choi C."/>
            <person name="Clum A."/>
            <person name="LaButti K.M."/>
            <person name="Lindquist E.A."/>
            <person name="Yee Ngan C."/>
            <person name="Ohm R.A."/>
            <person name="Salamov A.A."/>
            <person name="Grigoriev I.V."/>
            <person name="Spatafora J.W."/>
            <person name="Berbee M.L."/>
        </authorList>
    </citation>
    <scope>NUCLEOTIDE SEQUENCE [LARGE SCALE GENOMIC DNA]</scope>
    <source>
        <strain evidence="2 3">JEL478</strain>
    </source>
</reference>
<sequence length="655" mass="69244">MLALRPDPSGSTTASESSFIISGETNIMCEATAKTTDRYTCPKTFEGGSPLAPSTSLALDDFDEFLLEGAVHCPPASPVPSMTTYYTDDGLDALFGFNDSCAGGGPQRGTSLSSPRKGKSDRKHQPYEHALTQKNIDEAFKLAASKEALENLSLSGKKATYANEDSLHKAFVHPGERDFRGGSAIGTFRGINAFGVSPTVYGGGDRYRNPTTGILASAKPTLHTVPQHELSMHSPLCGNHSLARQQDASAETLVGDIAPKHSASLSTTTVTIDNTHMTLLSSNVSPISALPGVLPAQLNRKRSASLGSIGDLSSSFRLGEACPSGQSHAPTFDMFGGLGPYVNSGPCSSSLSPSFGRPLPASHSHPNLSSISSGPSNPPHDTMTDAGTNAKRRRDSGKPSNSSSRQESWFDINEFLVLDDMEDVTHAPLRHLPPGPIATTTTNPPSSPPLQCPAGGYTPLWIGSVGNADVFDVTVQEKALERALANVTAPPLLGVTASSGNVARGVGVGPMPSGQHAFIVPTLPFSRIVTPPLQATIPVPAKNKVSSTRQSNIPRTRSQPIAVSHLRSSGTVSTRGGRRLTGKDDTCATNARVPMEHSPGVNCSDASGLGWADVETWKREVAMRKEKLAEMKRVAEMEALEASALLRRWNKLQRT</sequence>
<proteinExistence type="predicted"/>